<gene>
    <name evidence="1" type="ORF">ABW99_15485</name>
</gene>
<dbReference type="STRING" id="445709.ABW99_15485"/>
<accession>A0A0G3EX63</accession>
<proteinExistence type="predicted"/>
<dbReference type="OrthoDB" id="9796999at2"/>
<name>A0A0G3EX63_9BURK</name>
<evidence type="ECO:0000313" key="2">
    <source>
        <dbReference type="Proteomes" id="UP000036700"/>
    </source>
</evidence>
<dbReference type="KEGG" id="ptx:ABW99_15485"/>
<organism evidence="1 2">
    <name type="scientific">Pandoraea thiooxydans</name>
    <dbReference type="NCBI Taxonomy" id="445709"/>
    <lineage>
        <taxon>Bacteria</taxon>
        <taxon>Pseudomonadati</taxon>
        <taxon>Pseudomonadota</taxon>
        <taxon>Betaproteobacteria</taxon>
        <taxon>Burkholderiales</taxon>
        <taxon>Burkholderiaceae</taxon>
        <taxon>Pandoraea</taxon>
    </lineage>
</organism>
<dbReference type="Pfam" id="PF13376">
    <property type="entry name" value="OmdA"/>
    <property type="match status" value="1"/>
</dbReference>
<dbReference type="RefSeq" id="WP_052892733.1">
    <property type="nucleotide sequence ID" value="NZ_CP011568.3"/>
</dbReference>
<evidence type="ECO:0000313" key="1">
    <source>
        <dbReference type="EMBL" id="AKJ70624.2"/>
    </source>
</evidence>
<protein>
    <submittedName>
        <fullName evidence="1">Bacteriocin-protection protein</fullName>
    </submittedName>
</protein>
<dbReference type="AlphaFoldDB" id="A0A0G3EX63"/>
<sequence>MTPRPKPTTQLPIHHFERQQDWSVWLSEHHATSPGVWLQLARKRAEASSVSYEEAIEIALCFGWIDGQKKSHSEQFWLQKFTRRSDQSIWSKINKARALALIETGAMTPAGLAAIECAKSDGRWDAAYDSSSRATVPADFQAELDRNPRAKDFFETLDSRNRYAVLFRIQTVKKAETRARKISQFVLMLARHEKVHP</sequence>
<keyword evidence="2" id="KW-1185">Reference proteome</keyword>
<dbReference type="Proteomes" id="UP000036700">
    <property type="component" value="Chromosome"/>
</dbReference>
<reference evidence="2" key="1">
    <citation type="submission" date="2015-06" db="EMBL/GenBank/DDBJ databases">
        <authorList>
            <person name="Lim Y.L."/>
            <person name="Ee R."/>
            <person name="Yong D."/>
            <person name="How K.Y."/>
            <person name="Yin W.F."/>
            <person name="Chan K.G."/>
        </authorList>
    </citation>
    <scope>NUCLEOTIDE SEQUENCE [LARGE SCALE GENOMIC DNA]</scope>
    <source>
        <strain evidence="2">DSM 25325</strain>
    </source>
</reference>
<dbReference type="EMBL" id="CP011568">
    <property type="protein sequence ID" value="AKJ70624.2"/>
    <property type="molecule type" value="Genomic_DNA"/>
</dbReference>